<organism evidence="1 2">
    <name type="scientific">Artomyces pyxidatus</name>
    <dbReference type="NCBI Taxonomy" id="48021"/>
    <lineage>
        <taxon>Eukaryota</taxon>
        <taxon>Fungi</taxon>
        <taxon>Dikarya</taxon>
        <taxon>Basidiomycota</taxon>
        <taxon>Agaricomycotina</taxon>
        <taxon>Agaricomycetes</taxon>
        <taxon>Russulales</taxon>
        <taxon>Auriscalpiaceae</taxon>
        <taxon>Artomyces</taxon>
    </lineage>
</organism>
<sequence>MVRLTAAVLVFLAASTASALPAPSRVTFELSDAAEYSALDLEVLRLAQVLAGHTLHTVRIVCRLLPSPAEWSRKTGDAFLRVYEEISSKRQQWWRRS</sequence>
<protein>
    <submittedName>
        <fullName evidence="1">Uncharacterized protein</fullName>
    </submittedName>
</protein>
<gene>
    <name evidence="1" type="ORF">BV25DRAFT_1710928</name>
</gene>
<dbReference type="EMBL" id="MU277195">
    <property type="protein sequence ID" value="KAI0065606.1"/>
    <property type="molecule type" value="Genomic_DNA"/>
</dbReference>
<evidence type="ECO:0000313" key="2">
    <source>
        <dbReference type="Proteomes" id="UP000814140"/>
    </source>
</evidence>
<keyword evidence="2" id="KW-1185">Reference proteome</keyword>
<proteinExistence type="predicted"/>
<evidence type="ECO:0000313" key="1">
    <source>
        <dbReference type="EMBL" id="KAI0065606.1"/>
    </source>
</evidence>
<reference evidence="1" key="2">
    <citation type="journal article" date="2022" name="New Phytol.">
        <title>Evolutionary transition to the ectomycorrhizal habit in the genomes of a hyperdiverse lineage of mushroom-forming fungi.</title>
        <authorList>
            <person name="Looney B."/>
            <person name="Miyauchi S."/>
            <person name="Morin E."/>
            <person name="Drula E."/>
            <person name="Courty P.E."/>
            <person name="Kohler A."/>
            <person name="Kuo A."/>
            <person name="LaButti K."/>
            <person name="Pangilinan J."/>
            <person name="Lipzen A."/>
            <person name="Riley R."/>
            <person name="Andreopoulos W."/>
            <person name="He G."/>
            <person name="Johnson J."/>
            <person name="Nolan M."/>
            <person name="Tritt A."/>
            <person name="Barry K.W."/>
            <person name="Grigoriev I.V."/>
            <person name="Nagy L.G."/>
            <person name="Hibbett D."/>
            <person name="Henrissat B."/>
            <person name="Matheny P.B."/>
            <person name="Labbe J."/>
            <person name="Martin F.M."/>
        </authorList>
    </citation>
    <scope>NUCLEOTIDE SEQUENCE</scope>
    <source>
        <strain evidence="1">HHB10654</strain>
    </source>
</reference>
<dbReference type="Proteomes" id="UP000814140">
    <property type="component" value="Unassembled WGS sequence"/>
</dbReference>
<reference evidence="1" key="1">
    <citation type="submission" date="2021-03" db="EMBL/GenBank/DDBJ databases">
        <authorList>
            <consortium name="DOE Joint Genome Institute"/>
            <person name="Ahrendt S."/>
            <person name="Looney B.P."/>
            <person name="Miyauchi S."/>
            <person name="Morin E."/>
            <person name="Drula E."/>
            <person name="Courty P.E."/>
            <person name="Chicoki N."/>
            <person name="Fauchery L."/>
            <person name="Kohler A."/>
            <person name="Kuo A."/>
            <person name="Labutti K."/>
            <person name="Pangilinan J."/>
            <person name="Lipzen A."/>
            <person name="Riley R."/>
            <person name="Andreopoulos W."/>
            <person name="He G."/>
            <person name="Johnson J."/>
            <person name="Barry K.W."/>
            <person name="Grigoriev I.V."/>
            <person name="Nagy L."/>
            <person name="Hibbett D."/>
            <person name="Henrissat B."/>
            <person name="Matheny P.B."/>
            <person name="Labbe J."/>
            <person name="Martin F."/>
        </authorList>
    </citation>
    <scope>NUCLEOTIDE SEQUENCE</scope>
    <source>
        <strain evidence="1">HHB10654</strain>
    </source>
</reference>
<comment type="caution">
    <text evidence="1">The sequence shown here is derived from an EMBL/GenBank/DDBJ whole genome shotgun (WGS) entry which is preliminary data.</text>
</comment>
<accession>A0ACB8TBQ5</accession>
<name>A0ACB8TBQ5_9AGAM</name>